<evidence type="ECO:0000313" key="2">
    <source>
        <dbReference type="EMBL" id="MBC5621163.1"/>
    </source>
</evidence>
<dbReference type="RefSeq" id="WP_186975745.1">
    <property type="nucleotide sequence ID" value="NZ_JACOOH010000003.1"/>
</dbReference>
<dbReference type="EMBL" id="JACOOH010000003">
    <property type="protein sequence ID" value="MBC5621163.1"/>
    <property type="molecule type" value="Genomic_DNA"/>
</dbReference>
<sequence>MKDMKITITSLLVPAAILLLAACDVKDPIHDPEPPVKVTVVTEELPALTVKRDSFATSSPRMLLLGRTDDITGVTLATPYFTLSPPSGGEVRADHVYDSITFFARHGGTVWGDTTYMQQIHLYRLRELPPSAPVFNNATVPHEAEPLGSFTFWPGAGRVPPVLRFRLNNADALGREMLAAGSSVMGDAAKFREYLKGLVVMADPSNTCISTLDPSAGGMGITLHWHDGGGTARSCSFVTGAAEDAPYMFMSTVNDPAGTLYSVLQQQTDALPFADAARQGYPDGQAVVYGTGGYMVRMELPDALPGQTEGRTPAKVEIRWHVRQPGWYTTPPVEGEEEEEVKEEMTNTPYPLPAAVRLYETDGDNRVKAAVTDAEGKPVDAILTDASPTYAKDGIYTADITHYYLSRLSRAAGQGMVALLAGVPVDELTASAGLMVMDSLPEIRVHWHEPVEE</sequence>
<protein>
    <submittedName>
        <fullName evidence="2">DUF4270 family protein</fullName>
    </submittedName>
</protein>
<comment type="caution">
    <text evidence="2">The sequence shown here is derived from an EMBL/GenBank/DDBJ whole genome shotgun (WGS) entry which is preliminary data.</text>
</comment>
<keyword evidence="3" id="KW-1185">Reference proteome</keyword>
<evidence type="ECO:0000256" key="1">
    <source>
        <dbReference type="SAM" id="SignalP"/>
    </source>
</evidence>
<proteinExistence type="predicted"/>
<dbReference type="Proteomes" id="UP000646484">
    <property type="component" value="Unassembled WGS sequence"/>
</dbReference>
<accession>A0ABR7CZR6</accession>
<evidence type="ECO:0000313" key="3">
    <source>
        <dbReference type="Proteomes" id="UP000646484"/>
    </source>
</evidence>
<feature type="signal peptide" evidence="1">
    <location>
        <begin position="1"/>
        <end position="21"/>
    </location>
</feature>
<gene>
    <name evidence="2" type="ORF">H8S64_08640</name>
</gene>
<keyword evidence="1" id="KW-0732">Signal</keyword>
<dbReference type="PROSITE" id="PS51257">
    <property type="entry name" value="PROKAR_LIPOPROTEIN"/>
    <property type="match status" value="1"/>
</dbReference>
<reference evidence="2 3" key="1">
    <citation type="submission" date="2020-08" db="EMBL/GenBank/DDBJ databases">
        <title>Genome public.</title>
        <authorList>
            <person name="Liu C."/>
            <person name="Sun Q."/>
        </authorList>
    </citation>
    <scope>NUCLEOTIDE SEQUENCE [LARGE SCALE GENOMIC DNA]</scope>
    <source>
        <strain evidence="2 3">NSJ-56</strain>
    </source>
</reference>
<feature type="chain" id="PRO_5045989586" evidence="1">
    <location>
        <begin position="22"/>
        <end position="453"/>
    </location>
</feature>
<organism evidence="2 3">
    <name type="scientific">Butyricimonas hominis</name>
    <dbReference type="NCBI Taxonomy" id="2763032"/>
    <lineage>
        <taxon>Bacteria</taxon>
        <taxon>Pseudomonadati</taxon>
        <taxon>Bacteroidota</taxon>
        <taxon>Bacteroidia</taxon>
        <taxon>Bacteroidales</taxon>
        <taxon>Odoribacteraceae</taxon>
        <taxon>Butyricimonas</taxon>
    </lineage>
</organism>
<name>A0ABR7CZR6_9BACT</name>